<dbReference type="InterPro" id="IPR006977">
    <property type="entry name" value="Yip1_dom"/>
</dbReference>
<dbReference type="AlphaFoldDB" id="A0A6M2E4P6"/>
<evidence type="ECO:0000313" key="8">
    <source>
        <dbReference type="EMBL" id="NOV52438.1"/>
    </source>
</evidence>
<feature type="transmembrane region" description="Helical" evidence="6">
    <location>
        <begin position="87"/>
        <end position="109"/>
    </location>
</feature>
<organism evidence="8">
    <name type="scientific">Amblyomma tuberculatum</name>
    <dbReference type="NCBI Taxonomy" id="48802"/>
    <lineage>
        <taxon>Eukaryota</taxon>
        <taxon>Metazoa</taxon>
        <taxon>Ecdysozoa</taxon>
        <taxon>Arthropoda</taxon>
        <taxon>Chelicerata</taxon>
        <taxon>Arachnida</taxon>
        <taxon>Acari</taxon>
        <taxon>Parasitiformes</taxon>
        <taxon>Ixodida</taxon>
        <taxon>Ixodoidea</taxon>
        <taxon>Ixodidae</taxon>
        <taxon>Amblyomminae</taxon>
        <taxon>Amblyomma</taxon>
    </lineage>
</organism>
<dbReference type="PANTHER" id="PTHR12822:SF2">
    <property type="entry name" value="PROTEIN YIPF"/>
    <property type="match status" value="1"/>
</dbReference>
<evidence type="ECO:0000259" key="7">
    <source>
        <dbReference type="Pfam" id="PF04893"/>
    </source>
</evidence>
<evidence type="ECO:0000256" key="2">
    <source>
        <dbReference type="ARBA" id="ARBA00010596"/>
    </source>
</evidence>
<dbReference type="Pfam" id="PF04893">
    <property type="entry name" value="Yip1"/>
    <property type="match status" value="1"/>
</dbReference>
<keyword evidence="4 6" id="KW-1133">Transmembrane helix</keyword>
<evidence type="ECO:0000256" key="3">
    <source>
        <dbReference type="ARBA" id="ARBA00022692"/>
    </source>
</evidence>
<reference evidence="8" key="1">
    <citation type="submission" date="2019-12" db="EMBL/GenBank/DDBJ databases">
        <title>The sialotranscriptome of the gopher-tortoise tick, Amblyomma tuberculatum.</title>
        <authorList>
            <person name="Karim S."/>
            <person name="Andersen J."/>
            <person name="Kumar D."/>
            <person name="Adamson S."/>
            <person name="Ennen J."/>
            <person name="Qualis C.P."/>
            <person name="Ribeiro J.M.C."/>
        </authorList>
    </citation>
    <scope>NUCLEOTIDE SEQUENCE</scope>
    <source>
        <strain evidence="8">Removed</strain>
        <tissue evidence="8">Salivary glands</tissue>
    </source>
</reference>
<protein>
    <recommendedName>
        <fullName evidence="6">Protein YIPF</fullName>
    </recommendedName>
</protein>
<dbReference type="PANTHER" id="PTHR12822">
    <property type="entry name" value="PROTEIN YIPF"/>
    <property type="match status" value="1"/>
</dbReference>
<feature type="domain" description="Yip1" evidence="7">
    <location>
        <begin position="3"/>
        <end position="98"/>
    </location>
</feature>
<feature type="transmembrane region" description="Helical" evidence="6">
    <location>
        <begin position="56"/>
        <end position="75"/>
    </location>
</feature>
<accession>A0A6M2E4P6</accession>
<sequence>MVYMFLVPLVLWAVLKYRQVESRYSLLETLCLYGYSLAVYVPISILWAVHLAWLRWLLVVVGATLSGWVLVTTLWPSFREDSRKMAVITSAVIFCIACITGTWLCEVLFST</sequence>
<comment type="similarity">
    <text evidence="2 6">Belongs to the YIP1 family.</text>
</comment>
<dbReference type="GO" id="GO:0016192">
    <property type="term" value="P:vesicle-mediated transport"/>
    <property type="evidence" value="ECO:0007669"/>
    <property type="project" value="InterPro"/>
</dbReference>
<comment type="caution">
    <text evidence="6">Lacks conserved residue(s) required for the propagation of feature annotation.</text>
</comment>
<comment type="subcellular location">
    <subcellularLocation>
        <location evidence="6">Golgi apparatus membrane</location>
        <topology evidence="6">Multi-pass membrane protein</topology>
    </subcellularLocation>
    <subcellularLocation>
        <location evidence="1">Membrane</location>
        <topology evidence="1">Multi-pass membrane protein</topology>
    </subcellularLocation>
</comment>
<evidence type="ECO:0000256" key="4">
    <source>
        <dbReference type="ARBA" id="ARBA00022989"/>
    </source>
</evidence>
<evidence type="ECO:0000256" key="1">
    <source>
        <dbReference type="ARBA" id="ARBA00004141"/>
    </source>
</evidence>
<evidence type="ECO:0000256" key="5">
    <source>
        <dbReference type="ARBA" id="ARBA00023136"/>
    </source>
</evidence>
<keyword evidence="3 6" id="KW-0812">Transmembrane</keyword>
<keyword evidence="5 6" id="KW-0472">Membrane</keyword>
<dbReference type="InterPro" id="IPR039765">
    <property type="entry name" value="Yip5/YIPF1/YIPF2"/>
</dbReference>
<dbReference type="GO" id="GO:0000139">
    <property type="term" value="C:Golgi membrane"/>
    <property type="evidence" value="ECO:0007669"/>
    <property type="project" value="UniProtKB-SubCell"/>
</dbReference>
<dbReference type="EMBL" id="GIDH01000495">
    <property type="protein sequence ID" value="NOV52438.1"/>
    <property type="molecule type" value="Transcribed_RNA"/>
</dbReference>
<feature type="transmembrane region" description="Helical" evidence="6">
    <location>
        <begin position="32"/>
        <end position="49"/>
    </location>
</feature>
<proteinExistence type="inferred from homology"/>
<dbReference type="GO" id="GO:0031267">
    <property type="term" value="F:small GTPase binding"/>
    <property type="evidence" value="ECO:0007669"/>
    <property type="project" value="InterPro"/>
</dbReference>
<name>A0A6M2E4P6_9ACAR</name>
<evidence type="ECO:0000256" key="6">
    <source>
        <dbReference type="RuleBase" id="RU361264"/>
    </source>
</evidence>